<keyword evidence="10" id="KW-0472">Membrane</keyword>
<evidence type="ECO:0000256" key="3">
    <source>
        <dbReference type="ARBA" id="ARBA00004771"/>
    </source>
</evidence>
<comment type="catalytic activity">
    <reaction evidence="13">
        <text>a long chain fatty alcohol + a fatty acyl-CoA = a long-chain alcohol wax ester + CoA</text>
        <dbReference type="Rhea" id="RHEA:38443"/>
        <dbReference type="ChEBI" id="CHEBI:17135"/>
        <dbReference type="ChEBI" id="CHEBI:57287"/>
        <dbReference type="ChEBI" id="CHEBI:77636"/>
        <dbReference type="ChEBI" id="CHEBI:235323"/>
        <dbReference type="EC" id="2.3.1.75"/>
    </reaction>
</comment>
<dbReference type="PANTHER" id="PTHR31650">
    <property type="entry name" value="O-ACYLTRANSFERASE (WSD1-LIKE) FAMILY PROTEIN"/>
    <property type="match status" value="1"/>
</dbReference>
<dbReference type="InterPro" id="IPR045034">
    <property type="entry name" value="O-acyltransferase_WSD1-like"/>
</dbReference>
<dbReference type="SUPFAM" id="SSF52777">
    <property type="entry name" value="CoA-dependent acyltransferases"/>
    <property type="match status" value="1"/>
</dbReference>
<reference evidence="17" key="1">
    <citation type="submission" date="2024-03" db="EMBL/GenBank/DDBJ databases">
        <title>WGS assembly of Saponaria officinalis var. Norfolk2.</title>
        <authorList>
            <person name="Jenkins J."/>
            <person name="Shu S."/>
            <person name="Grimwood J."/>
            <person name="Barry K."/>
            <person name="Goodstein D."/>
            <person name="Schmutz J."/>
            <person name="Leebens-Mack J."/>
            <person name="Osbourn A."/>
        </authorList>
    </citation>
    <scope>NUCLEOTIDE SEQUENCE [LARGE SCALE GENOMIC DNA]</scope>
    <source>
        <strain evidence="17">JIC</strain>
    </source>
</reference>
<evidence type="ECO:0000256" key="8">
    <source>
        <dbReference type="ARBA" id="ARBA00022824"/>
    </source>
</evidence>
<evidence type="ECO:0000256" key="13">
    <source>
        <dbReference type="ARBA" id="ARBA00047604"/>
    </source>
</evidence>
<dbReference type="GO" id="GO:0047196">
    <property type="term" value="F:long-chain-alcohol O-fatty-acyltransferase activity"/>
    <property type="evidence" value="ECO:0007669"/>
    <property type="project" value="UniProtKB-EC"/>
</dbReference>
<keyword evidence="6" id="KW-0808">Transferase</keyword>
<evidence type="ECO:0000259" key="15">
    <source>
        <dbReference type="Pfam" id="PF03007"/>
    </source>
</evidence>
<comment type="subcellular location">
    <subcellularLocation>
        <location evidence="1">Cell membrane</location>
        <topology evidence="1">Single-pass membrane protein</topology>
    </subcellularLocation>
    <subcellularLocation>
        <location evidence="2">Endoplasmic reticulum membrane</location>
        <topology evidence="2">Single-pass membrane protein</topology>
    </subcellularLocation>
</comment>
<evidence type="ECO:0000256" key="1">
    <source>
        <dbReference type="ARBA" id="ARBA00004162"/>
    </source>
</evidence>
<evidence type="ECO:0000256" key="7">
    <source>
        <dbReference type="ARBA" id="ARBA00022692"/>
    </source>
</evidence>
<evidence type="ECO:0000256" key="9">
    <source>
        <dbReference type="ARBA" id="ARBA00022989"/>
    </source>
</evidence>
<evidence type="ECO:0000313" key="17">
    <source>
        <dbReference type="EMBL" id="KAK9724804.1"/>
    </source>
</evidence>
<keyword evidence="11" id="KW-0012">Acyltransferase</keyword>
<proteinExistence type="inferred from homology"/>
<dbReference type="GO" id="GO:0019432">
    <property type="term" value="P:triglyceride biosynthetic process"/>
    <property type="evidence" value="ECO:0007669"/>
    <property type="project" value="TreeGrafter"/>
</dbReference>
<comment type="similarity">
    <text evidence="12">In the N-terminal section; belongs to the long-chain O-acyltransferase family.</text>
</comment>
<evidence type="ECO:0000256" key="6">
    <source>
        <dbReference type="ARBA" id="ARBA00022679"/>
    </source>
</evidence>
<feature type="domain" description="O-acyltransferase WSD1-like N-terminal" evidence="15">
    <location>
        <begin position="55"/>
        <end position="281"/>
    </location>
</feature>
<dbReference type="GO" id="GO:0005886">
    <property type="term" value="C:plasma membrane"/>
    <property type="evidence" value="ECO:0007669"/>
    <property type="project" value="UniProtKB-SubCell"/>
</dbReference>
<dbReference type="Pfam" id="PF06974">
    <property type="entry name" value="WS_DGAT_C"/>
    <property type="match status" value="1"/>
</dbReference>
<dbReference type="InterPro" id="IPR009721">
    <property type="entry name" value="O-acyltransferase_WSD1_C"/>
</dbReference>
<dbReference type="Gene3D" id="3.30.559.10">
    <property type="entry name" value="Chloramphenicol acetyltransferase-like domain"/>
    <property type="match status" value="1"/>
</dbReference>
<evidence type="ECO:0000256" key="5">
    <source>
        <dbReference type="ARBA" id="ARBA00022475"/>
    </source>
</evidence>
<evidence type="ECO:0000256" key="10">
    <source>
        <dbReference type="ARBA" id="ARBA00023136"/>
    </source>
</evidence>
<dbReference type="AlphaFoldDB" id="A0AAW1KZC6"/>
<comment type="catalytic activity">
    <reaction evidence="14">
        <text>an acyl-CoA + a 1,2-diacyl-sn-glycerol = a triacyl-sn-glycerol + CoA</text>
        <dbReference type="Rhea" id="RHEA:10868"/>
        <dbReference type="ChEBI" id="CHEBI:17815"/>
        <dbReference type="ChEBI" id="CHEBI:57287"/>
        <dbReference type="ChEBI" id="CHEBI:58342"/>
        <dbReference type="ChEBI" id="CHEBI:64615"/>
        <dbReference type="EC" id="2.3.1.20"/>
    </reaction>
</comment>
<dbReference type="Pfam" id="PF03007">
    <property type="entry name" value="WS_DGAT_cat"/>
    <property type="match status" value="1"/>
</dbReference>
<dbReference type="InterPro" id="IPR023213">
    <property type="entry name" value="CAT-like_dom_sf"/>
</dbReference>
<dbReference type="Proteomes" id="UP001443914">
    <property type="component" value="Unassembled WGS sequence"/>
</dbReference>
<evidence type="ECO:0000256" key="12">
    <source>
        <dbReference type="ARBA" id="ARBA00024360"/>
    </source>
</evidence>
<evidence type="ECO:0000256" key="11">
    <source>
        <dbReference type="ARBA" id="ARBA00023315"/>
    </source>
</evidence>
<sequence length="503" mass="56714">MGSIKWLKPIKTRPNTAEKTMLEEEEPLSPGARLFHTPQFNCCIISIVGSKTKVDIEVIKEGIRHTMIKHPRLSSKLVLDPKKGNKPTGWIRTKVNVDDHIIVPDLDPNLNSPDQFVEDYVSNITKTPMDLSKPLWEIHILNIKTKDANAIGVFRIHHSIGDGTSLMTYVLACTRQHANPHALPTLPTSKKTRRVVSPNDVRSLGLLGLFYGMVFVSKMLWNTLLDLGLFCATALWFKDTNTVVKGGFGVGMSPKRFVYRIVSLDDIKLVKNALDVTINDVLLGMTQAGLSYYLNRKYGEIKGEGVARKNNLPKNIRLRSTVLVNLRPTSTIEVLAEKIASDSTKRWNWGNSIGYVILPFHIMLRHDPLDYIRDAKATIDNKKQSFEVVCTYAIAMLILNTIGLWMNAALSYRLLSNVTLSFSNLLGPREEISFYGHPMEFVASSVYGHPQALTIHFQSYWDKMTFVLAIDQDVIPDPQKLCDDIEESLKLAKQAVIEKKLFK</sequence>
<keyword evidence="7" id="KW-0812">Transmembrane</keyword>
<comment type="caution">
    <text evidence="17">The sequence shown here is derived from an EMBL/GenBank/DDBJ whole genome shotgun (WGS) entry which is preliminary data.</text>
</comment>
<evidence type="ECO:0008006" key="19">
    <source>
        <dbReference type="Google" id="ProtNLM"/>
    </source>
</evidence>
<gene>
    <name evidence="17" type="ORF">RND81_05G099800</name>
</gene>
<dbReference type="FunFam" id="3.30.559.10:FF:000033">
    <property type="entry name" value="O-acyltransferase (WSD1-like) family protein"/>
    <property type="match status" value="1"/>
</dbReference>
<keyword evidence="18" id="KW-1185">Reference proteome</keyword>
<organism evidence="17 18">
    <name type="scientific">Saponaria officinalis</name>
    <name type="common">Common soapwort</name>
    <name type="synonym">Lychnis saponaria</name>
    <dbReference type="NCBI Taxonomy" id="3572"/>
    <lineage>
        <taxon>Eukaryota</taxon>
        <taxon>Viridiplantae</taxon>
        <taxon>Streptophyta</taxon>
        <taxon>Embryophyta</taxon>
        <taxon>Tracheophyta</taxon>
        <taxon>Spermatophyta</taxon>
        <taxon>Magnoliopsida</taxon>
        <taxon>eudicotyledons</taxon>
        <taxon>Gunneridae</taxon>
        <taxon>Pentapetalae</taxon>
        <taxon>Caryophyllales</taxon>
        <taxon>Caryophyllaceae</taxon>
        <taxon>Caryophylleae</taxon>
        <taxon>Saponaria</taxon>
    </lineage>
</organism>
<accession>A0AAW1KZC6</accession>
<keyword evidence="8" id="KW-0256">Endoplasmic reticulum</keyword>
<comment type="pathway">
    <text evidence="4">Lipid metabolism.</text>
</comment>
<protein>
    <recommendedName>
        <fullName evidence="19">Diacylglycerol O-acyltransferase</fullName>
    </recommendedName>
</protein>
<name>A0AAW1KZC6_SAPOF</name>
<evidence type="ECO:0000256" key="4">
    <source>
        <dbReference type="ARBA" id="ARBA00005189"/>
    </source>
</evidence>
<dbReference type="InterPro" id="IPR004255">
    <property type="entry name" value="O-acyltransferase_WSD1_N"/>
</dbReference>
<dbReference type="PANTHER" id="PTHR31650:SF1">
    <property type="entry name" value="WAX ESTER SYNTHASE_DIACYLGLYCEROL ACYLTRANSFERASE 4-RELATED"/>
    <property type="match status" value="1"/>
</dbReference>
<keyword evidence="5" id="KW-1003">Cell membrane</keyword>
<comment type="pathway">
    <text evidence="3">Glycerolipid metabolism; triacylglycerol biosynthesis.</text>
</comment>
<evidence type="ECO:0000313" key="18">
    <source>
        <dbReference type="Proteomes" id="UP001443914"/>
    </source>
</evidence>
<dbReference type="GO" id="GO:0005789">
    <property type="term" value="C:endoplasmic reticulum membrane"/>
    <property type="evidence" value="ECO:0007669"/>
    <property type="project" value="UniProtKB-SubCell"/>
</dbReference>
<evidence type="ECO:0000256" key="14">
    <source>
        <dbReference type="ARBA" id="ARBA00048109"/>
    </source>
</evidence>
<evidence type="ECO:0000259" key="16">
    <source>
        <dbReference type="Pfam" id="PF06974"/>
    </source>
</evidence>
<evidence type="ECO:0000256" key="2">
    <source>
        <dbReference type="ARBA" id="ARBA00004389"/>
    </source>
</evidence>
<dbReference type="GO" id="GO:0004144">
    <property type="term" value="F:diacylglycerol O-acyltransferase activity"/>
    <property type="evidence" value="ECO:0007669"/>
    <property type="project" value="UniProtKB-EC"/>
</dbReference>
<feature type="domain" description="O-acyltransferase WSD1 C-terminal" evidence="16">
    <location>
        <begin position="349"/>
        <end position="491"/>
    </location>
</feature>
<dbReference type="EMBL" id="JBDFQZ010000005">
    <property type="protein sequence ID" value="KAK9724804.1"/>
    <property type="molecule type" value="Genomic_DNA"/>
</dbReference>
<keyword evidence="9" id="KW-1133">Transmembrane helix</keyword>